<dbReference type="EMBL" id="JAGKHQ010000019">
    <property type="protein sequence ID" value="KAG7482897.1"/>
    <property type="molecule type" value="Genomic_DNA"/>
</dbReference>
<dbReference type="AlphaFoldDB" id="A0AAV6Q5U5"/>
<evidence type="ECO:0000313" key="1">
    <source>
        <dbReference type="EMBL" id="KAG7482897.1"/>
    </source>
</evidence>
<gene>
    <name evidence="1" type="ORF">JOB18_033143</name>
</gene>
<sequence>MLSELRVNIEPVQVSFMWKTHWSHNHKSEPVLCRQLLEHCENSEESGESVQSRYTSEVNLLRVSLLERERVAKSGICG</sequence>
<evidence type="ECO:0000313" key="2">
    <source>
        <dbReference type="Proteomes" id="UP000693946"/>
    </source>
</evidence>
<protein>
    <submittedName>
        <fullName evidence="1">Uncharacterized protein</fullName>
    </submittedName>
</protein>
<accession>A0AAV6Q5U5</accession>
<name>A0AAV6Q5U5_SOLSE</name>
<proteinExistence type="predicted"/>
<dbReference type="Proteomes" id="UP000693946">
    <property type="component" value="Linkage Group LG7"/>
</dbReference>
<comment type="caution">
    <text evidence="1">The sequence shown here is derived from an EMBL/GenBank/DDBJ whole genome shotgun (WGS) entry which is preliminary data.</text>
</comment>
<keyword evidence="2" id="KW-1185">Reference proteome</keyword>
<reference evidence="1 2" key="1">
    <citation type="journal article" date="2021" name="Sci. Rep.">
        <title>Chromosome anchoring in Senegalese sole (Solea senegalensis) reveals sex-associated markers and genome rearrangements in flatfish.</title>
        <authorList>
            <person name="Guerrero-Cozar I."/>
            <person name="Gomez-Garrido J."/>
            <person name="Berbel C."/>
            <person name="Martinez-Blanch J.F."/>
            <person name="Alioto T."/>
            <person name="Claros M.G."/>
            <person name="Gagnaire P.A."/>
            <person name="Manchado M."/>
        </authorList>
    </citation>
    <scope>NUCLEOTIDE SEQUENCE [LARGE SCALE GENOMIC DNA]</scope>
    <source>
        <strain evidence="1">Sse05_10M</strain>
    </source>
</reference>
<organism evidence="1 2">
    <name type="scientific">Solea senegalensis</name>
    <name type="common">Senegalese sole</name>
    <dbReference type="NCBI Taxonomy" id="28829"/>
    <lineage>
        <taxon>Eukaryota</taxon>
        <taxon>Metazoa</taxon>
        <taxon>Chordata</taxon>
        <taxon>Craniata</taxon>
        <taxon>Vertebrata</taxon>
        <taxon>Euteleostomi</taxon>
        <taxon>Actinopterygii</taxon>
        <taxon>Neopterygii</taxon>
        <taxon>Teleostei</taxon>
        <taxon>Neoteleostei</taxon>
        <taxon>Acanthomorphata</taxon>
        <taxon>Carangaria</taxon>
        <taxon>Pleuronectiformes</taxon>
        <taxon>Pleuronectoidei</taxon>
        <taxon>Soleidae</taxon>
        <taxon>Solea</taxon>
    </lineage>
</organism>